<feature type="region of interest" description="Disordered" evidence="5">
    <location>
        <begin position="1"/>
        <end position="34"/>
    </location>
</feature>
<reference evidence="7 8" key="1">
    <citation type="submission" date="2020-01" db="EMBL/GenBank/DDBJ databases">
        <title>Investigation of new actinobacteria for the biodesulphurisation of diesel fuel.</title>
        <authorList>
            <person name="Athi Narayanan S.M."/>
        </authorList>
    </citation>
    <scope>NUCLEOTIDE SEQUENCE [LARGE SCALE GENOMIC DNA]</scope>
    <source>
        <strain evidence="7 8">213E</strain>
    </source>
</reference>
<organism evidence="7 8">
    <name type="scientific">Gordonia desulfuricans</name>
    <dbReference type="NCBI Taxonomy" id="89051"/>
    <lineage>
        <taxon>Bacteria</taxon>
        <taxon>Bacillati</taxon>
        <taxon>Actinomycetota</taxon>
        <taxon>Actinomycetes</taxon>
        <taxon>Mycobacteriales</taxon>
        <taxon>Gordoniaceae</taxon>
        <taxon>Gordonia</taxon>
    </lineage>
</organism>
<evidence type="ECO:0000313" key="8">
    <source>
        <dbReference type="Proteomes" id="UP000466307"/>
    </source>
</evidence>
<keyword evidence="1" id="KW-0805">Transcription regulation</keyword>
<dbReference type="PROSITE" id="PS01081">
    <property type="entry name" value="HTH_TETR_1"/>
    <property type="match status" value="1"/>
</dbReference>
<sequence>MDRWRTGAGSVTSVNNPTTATEPSAQPGRRPRTSRAEISGVAIEMFTASGFEETSVDDIADAVGIARRTLFRYFPSKNAIPWGDFDSHLDELRAMLDEIPQDLPIAEALTRALTAFNHVPADTIGHHRRRMGLLLGVPSLQAHSMLMYADWRQVIAEFCAHRLGVPETDHLPQTIGWMSLGTALAAYEHWLADPDADLDELIRTGCTLLADGVRALH</sequence>
<dbReference type="Gene3D" id="1.10.10.60">
    <property type="entry name" value="Homeodomain-like"/>
    <property type="match status" value="1"/>
</dbReference>
<evidence type="ECO:0000313" key="7">
    <source>
        <dbReference type="EMBL" id="NDK90668.1"/>
    </source>
</evidence>
<dbReference type="Pfam" id="PF00440">
    <property type="entry name" value="TetR_N"/>
    <property type="match status" value="1"/>
</dbReference>
<evidence type="ECO:0000256" key="4">
    <source>
        <dbReference type="PROSITE-ProRule" id="PRU00335"/>
    </source>
</evidence>
<proteinExistence type="predicted"/>
<dbReference type="SUPFAM" id="SSF46689">
    <property type="entry name" value="Homeodomain-like"/>
    <property type="match status" value="1"/>
</dbReference>
<dbReference type="InterPro" id="IPR050109">
    <property type="entry name" value="HTH-type_TetR-like_transc_reg"/>
</dbReference>
<evidence type="ECO:0000256" key="5">
    <source>
        <dbReference type="SAM" id="MobiDB-lite"/>
    </source>
</evidence>
<evidence type="ECO:0000259" key="6">
    <source>
        <dbReference type="PROSITE" id="PS50977"/>
    </source>
</evidence>
<dbReference type="PANTHER" id="PTHR30055:SF238">
    <property type="entry name" value="MYCOFACTOCIN BIOSYNTHESIS TRANSCRIPTIONAL REGULATOR MFTR-RELATED"/>
    <property type="match status" value="1"/>
</dbReference>
<dbReference type="AlphaFoldDB" id="A0A7K3LR38"/>
<dbReference type="GO" id="GO:0000976">
    <property type="term" value="F:transcription cis-regulatory region binding"/>
    <property type="evidence" value="ECO:0007669"/>
    <property type="project" value="TreeGrafter"/>
</dbReference>
<dbReference type="InterPro" id="IPR041347">
    <property type="entry name" value="MftR_C"/>
</dbReference>
<dbReference type="Pfam" id="PF17754">
    <property type="entry name" value="TetR_C_14"/>
    <property type="match status" value="1"/>
</dbReference>
<dbReference type="GO" id="GO:0003700">
    <property type="term" value="F:DNA-binding transcription factor activity"/>
    <property type="evidence" value="ECO:0007669"/>
    <property type="project" value="TreeGrafter"/>
</dbReference>
<keyword evidence="2 4" id="KW-0238">DNA-binding</keyword>
<evidence type="ECO:0000256" key="1">
    <source>
        <dbReference type="ARBA" id="ARBA00023015"/>
    </source>
</evidence>
<feature type="compositionally biased region" description="Polar residues" evidence="5">
    <location>
        <begin position="9"/>
        <end position="24"/>
    </location>
</feature>
<dbReference type="InterPro" id="IPR009057">
    <property type="entry name" value="Homeodomain-like_sf"/>
</dbReference>
<keyword evidence="8" id="KW-1185">Reference proteome</keyword>
<keyword evidence="3" id="KW-0804">Transcription</keyword>
<dbReference type="InterPro" id="IPR001647">
    <property type="entry name" value="HTH_TetR"/>
</dbReference>
<dbReference type="EMBL" id="JAADZU010000044">
    <property type="protein sequence ID" value="NDK90668.1"/>
    <property type="molecule type" value="Genomic_DNA"/>
</dbReference>
<accession>A0A7K3LR38</accession>
<dbReference type="NCBIfam" id="TIGR03968">
    <property type="entry name" value="mycofact_TetR"/>
    <property type="match status" value="1"/>
</dbReference>
<evidence type="ECO:0000256" key="3">
    <source>
        <dbReference type="ARBA" id="ARBA00023163"/>
    </source>
</evidence>
<comment type="caution">
    <text evidence="7">The sequence shown here is derived from an EMBL/GenBank/DDBJ whole genome shotgun (WGS) entry which is preliminary data.</text>
</comment>
<dbReference type="Gene3D" id="1.10.357.10">
    <property type="entry name" value="Tetracycline Repressor, domain 2"/>
    <property type="match status" value="1"/>
</dbReference>
<dbReference type="InterPro" id="IPR023851">
    <property type="entry name" value="Tscrpt_reg_TetR-type"/>
</dbReference>
<evidence type="ECO:0000256" key="2">
    <source>
        <dbReference type="ARBA" id="ARBA00023125"/>
    </source>
</evidence>
<name>A0A7K3LR38_9ACTN</name>
<feature type="domain" description="HTH tetR-type" evidence="6">
    <location>
        <begin position="32"/>
        <end position="92"/>
    </location>
</feature>
<feature type="DNA-binding region" description="H-T-H motif" evidence="4">
    <location>
        <begin position="55"/>
        <end position="74"/>
    </location>
</feature>
<dbReference type="PANTHER" id="PTHR30055">
    <property type="entry name" value="HTH-TYPE TRANSCRIPTIONAL REGULATOR RUTR"/>
    <property type="match status" value="1"/>
</dbReference>
<dbReference type="InterPro" id="IPR023772">
    <property type="entry name" value="DNA-bd_HTH_TetR-type_CS"/>
</dbReference>
<dbReference type="PROSITE" id="PS50977">
    <property type="entry name" value="HTH_TETR_2"/>
    <property type="match status" value="1"/>
</dbReference>
<protein>
    <submittedName>
        <fullName evidence="7">Mycofactocin system transcriptional regulator</fullName>
    </submittedName>
</protein>
<dbReference type="Proteomes" id="UP000466307">
    <property type="component" value="Unassembled WGS sequence"/>
</dbReference>
<gene>
    <name evidence="7" type="primary">mftR</name>
    <name evidence="7" type="ORF">GYA93_13915</name>
</gene>
<dbReference type="PRINTS" id="PR00455">
    <property type="entry name" value="HTHTETR"/>
</dbReference>